<name>A0AAQ2Q9V1_MORBO</name>
<dbReference type="GeneID" id="77187312"/>
<reference evidence="3 4" key="1">
    <citation type="journal article" date="2022" name="BMC Microbiol.">
        <title>Whole genome sequencing of Moraxella bovis strains from North America reveals two genotypes with different genetic determinants.</title>
        <authorList>
            <person name="Wynn E.L."/>
            <person name="Hille M.M."/>
            <person name="Loy J.D."/>
            <person name="Schuller G."/>
            <person name="Kuhn K.L."/>
            <person name="Dickey A.M."/>
            <person name="Bono J.L."/>
            <person name="Clawson M.L."/>
        </authorList>
    </citation>
    <scope>NUCLEOTIDE SEQUENCE [LARGE SCALE GENOMIC DNA]</scope>
    <source>
        <strain evidence="2">SAM102599</strain>
        <strain evidence="3 4">SAM57978</strain>
    </source>
</reference>
<protein>
    <submittedName>
        <fullName evidence="3">Uncharacterized protein</fullName>
    </submittedName>
</protein>
<feature type="transmembrane region" description="Helical" evidence="1">
    <location>
        <begin position="7"/>
        <end position="30"/>
    </location>
</feature>
<accession>A0AAQ2Q9V1</accession>
<dbReference type="EMBL" id="CP087830">
    <property type="protein sequence ID" value="UZA03097.1"/>
    <property type="molecule type" value="Genomic_DNA"/>
</dbReference>
<proteinExistence type="predicted"/>
<evidence type="ECO:0000313" key="5">
    <source>
        <dbReference type="Proteomes" id="UP001163632"/>
    </source>
</evidence>
<sequence>MSETVNLSALAFIFGVGAFAISLICVYAVIKKPHQEQEQKEIEKEVEHDLFSKKNIFMQVIQILLWISLVVSIANLLSKIF</sequence>
<evidence type="ECO:0000313" key="4">
    <source>
        <dbReference type="Proteomes" id="UP001163283"/>
    </source>
</evidence>
<organism evidence="3 4">
    <name type="scientific">Moraxella bovis</name>
    <dbReference type="NCBI Taxonomy" id="476"/>
    <lineage>
        <taxon>Bacteria</taxon>
        <taxon>Pseudomonadati</taxon>
        <taxon>Pseudomonadota</taxon>
        <taxon>Gammaproteobacteria</taxon>
        <taxon>Moraxellales</taxon>
        <taxon>Moraxellaceae</taxon>
        <taxon>Moraxella</taxon>
    </lineage>
</organism>
<dbReference type="AlphaFoldDB" id="A0AAQ2Q9V1"/>
<dbReference type="KEGG" id="mboi:DQF64_00510"/>
<keyword evidence="1" id="KW-1133">Transmembrane helix</keyword>
<keyword evidence="5" id="KW-1185">Reference proteome</keyword>
<keyword evidence="1" id="KW-0812">Transmembrane</keyword>
<dbReference type="Proteomes" id="UP001163283">
    <property type="component" value="Chromosome"/>
</dbReference>
<evidence type="ECO:0000256" key="1">
    <source>
        <dbReference type="SAM" id="Phobius"/>
    </source>
</evidence>
<evidence type="ECO:0000313" key="3">
    <source>
        <dbReference type="EMBL" id="UZA51771.1"/>
    </source>
</evidence>
<feature type="transmembrane region" description="Helical" evidence="1">
    <location>
        <begin position="56"/>
        <end position="77"/>
    </location>
</feature>
<keyword evidence="1" id="KW-0472">Membrane</keyword>
<gene>
    <name evidence="2" type="ORF">LP092_14400</name>
    <name evidence="3" type="ORF">LP129_00950</name>
</gene>
<dbReference type="RefSeq" id="WP_078274709.1">
    <property type="nucleotide sequence ID" value="NZ_CP030241.1"/>
</dbReference>
<dbReference type="Proteomes" id="UP001163632">
    <property type="component" value="Chromosome"/>
</dbReference>
<evidence type="ECO:0000313" key="2">
    <source>
        <dbReference type="EMBL" id="UZA03097.1"/>
    </source>
</evidence>
<dbReference type="EMBL" id="CP087781">
    <property type="protein sequence ID" value="UZA51771.1"/>
    <property type="molecule type" value="Genomic_DNA"/>
</dbReference>